<reference evidence="7" key="1">
    <citation type="submission" date="2015-04" db="UniProtKB">
        <authorList>
            <consortium name="EnsemblPlants"/>
        </authorList>
    </citation>
    <scope>IDENTIFICATION</scope>
</reference>
<name>A0A0E0L6F2_ORYPU</name>
<dbReference type="Pfam" id="PF16879">
    <property type="entry name" value="Sin3a_C"/>
    <property type="match status" value="1"/>
</dbReference>
<dbReference type="GO" id="GO:0000785">
    <property type="term" value="C:chromatin"/>
    <property type="evidence" value="ECO:0007669"/>
    <property type="project" value="TreeGrafter"/>
</dbReference>
<dbReference type="InterPro" id="IPR013194">
    <property type="entry name" value="HDAC_interact_dom"/>
</dbReference>
<dbReference type="EnsemblPlants" id="OPUNC05G25310.1">
    <property type="protein sequence ID" value="OPUNC05G25310.1"/>
    <property type="gene ID" value="OPUNC05G25310"/>
</dbReference>
<evidence type="ECO:0000259" key="6">
    <source>
        <dbReference type="SMART" id="SM00761"/>
    </source>
</evidence>
<dbReference type="Gene3D" id="1.20.1160.11">
    <property type="entry name" value="Paired amphipathic helix"/>
    <property type="match status" value="1"/>
</dbReference>
<dbReference type="InterPro" id="IPR039774">
    <property type="entry name" value="Sin3-like"/>
</dbReference>
<feature type="compositionally biased region" description="Polar residues" evidence="5">
    <location>
        <begin position="833"/>
        <end position="842"/>
    </location>
</feature>
<feature type="region of interest" description="Disordered" evidence="5">
    <location>
        <begin position="213"/>
        <end position="278"/>
    </location>
</feature>
<evidence type="ECO:0000313" key="8">
    <source>
        <dbReference type="Proteomes" id="UP000026962"/>
    </source>
</evidence>
<dbReference type="PROSITE" id="PS51477">
    <property type="entry name" value="PAH"/>
    <property type="match status" value="1"/>
</dbReference>
<dbReference type="Pfam" id="PF02671">
    <property type="entry name" value="PAH"/>
    <property type="match status" value="1"/>
</dbReference>
<feature type="region of interest" description="Disordered" evidence="5">
    <location>
        <begin position="620"/>
        <end position="645"/>
    </location>
</feature>
<dbReference type="PANTHER" id="PTHR12346:SF25">
    <property type="entry name" value="OS05G0588700 PROTEIN"/>
    <property type="match status" value="1"/>
</dbReference>
<dbReference type="Pfam" id="PF08295">
    <property type="entry name" value="Sin3_corepress"/>
    <property type="match status" value="1"/>
</dbReference>
<evidence type="ECO:0000256" key="3">
    <source>
        <dbReference type="ARBA" id="ARBA00023242"/>
    </source>
</evidence>
<dbReference type="OMA" id="KEIWPFI"/>
<evidence type="ECO:0000256" key="4">
    <source>
        <dbReference type="PROSITE-ProRule" id="PRU00810"/>
    </source>
</evidence>
<feature type="compositionally biased region" description="Basic and acidic residues" evidence="5">
    <location>
        <begin position="791"/>
        <end position="810"/>
    </location>
</feature>
<sequence length="842" mass="96046">MASSPGDPGDGVPSKRARTKTDHYRVETMEFLMLAKAELPDDVYSHFVQSMIEIRMQRNISIEKRIEMILEILDGQPEAIEVFQHFIQGSSPCTEKLLNKAYGFIEKVKAAPHISTEDFDALLNILADFYNKEIKTSEEVLEKVERIIGNYPEFLEEFKIFLPRYLRAPLLNEQSRTSPKSSRVSETFLSFTRDAINRLGGLRVKASNGRKQVTELKYTQDQNQNHEGRGYSSRHKQTKRTTGLIENPREEGDDESPLAEDEEESKAEPLLQWSPSRENELPLKVDPSNCKHCTPSYCLLPKNSSYQTELGRSIFNDSLVSVTSGREDSYKFRTKNQYEENMFKCEDDLFESDMLLQRFGATVDFIEDLQYRFGSNVKIQEHLTPLHKRCIEQLYDDSGIDMLDALSESENTSSALAVILSRLNQKIGDFSEARLSLNKMCSDTIANNYYRSLDHCSPSFKQLDLKRMSPKALLAEDKQISKINSHTDIHIHEDVGGIINYAYSRGCTTEDKPMMNWTELVKAFVSVKFQWPDLKDTVSCRNVCEHCGISKDFLNNIPIVVLTNEFGFSSKEMESLRAKSNESTSSLDRVDAEVEEGEFIPDVENIRLRVRCLPTNNSRHSTYGHWSGSEEQYESSRDDSNNEVGSSEYFGRTSKACDANRGISCCTLAVLCRLLQVMYERLLVAKHLSKGASTRDSYADFKEKLCSLIDGSTDNWNFEQHCLKFLGPNSYVLFTLDKLIDRVIKQRQEGSRRTFNILKDPAFPARRTSLSKELLELLHHQNARGPSIELPKQDREEAKGGCEPHGDTGKMKQNHFQRRRKRALENGAPSFPQPGSGNQAHN</sequence>
<evidence type="ECO:0000256" key="1">
    <source>
        <dbReference type="ARBA" id="ARBA00004123"/>
    </source>
</evidence>
<dbReference type="Proteomes" id="UP000026962">
    <property type="component" value="Chromosome 5"/>
</dbReference>
<feature type="compositionally biased region" description="Acidic residues" evidence="5">
    <location>
        <begin position="251"/>
        <end position="265"/>
    </location>
</feature>
<dbReference type="GO" id="GO:0000118">
    <property type="term" value="C:histone deacetylase complex"/>
    <property type="evidence" value="ECO:0007669"/>
    <property type="project" value="TreeGrafter"/>
</dbReference>
<dbReference type="InterPro" id="IPR003822">
    <property type="entry name" value="PAH"/>
</dbReference>
<proteinExistence type="predicted"/>
<dbReference type="PANTHER" id="PTHR12346">
    <property type="entry name" value="SIN3B-RELATED"/>
    <property type="match status" value="1"/>
</dbReference>
<evidence type="ECO:0000313" key="7">
    <source>
        <dbReference type="EnsemblPlants" id="OPUNC05G25310.1"/>
    </source>
</evidence>
<dbReference type="GO" id="GO:0003714">
    <property type="term" value="F:transcription corepressor activity"/>
    <property type="evidence" value="ECO:0007669"/>
    <property type="project" value="InterPro"/>
</dbReference>
<comment type="subcellular location">
    <subcellularLocation>
        <location evidence="1 4">Nucleus</location>
    </subcellularLocation>
</comment>
<evidence type="ECO:0000256" key="5">
    <source>
        <dbReference type="SAM" id="MobiDB-lite"/>
    </source>
</evidence>
<keyword evidence="8" id="KW-1185">Reference proteome</keyword>
<reference evidence="7" key="2">
    <citation type="submission" date="2018-05" db="EMBL/GenBank/DDBJ databases">
        <title>OpunRS2 (Oryza punctata Reference Sequence Version 2).</title>
        <authorList>
            <person name="Zhang J."/>
            <person name="Kudrna D."/>
            <person name="Lee S."/>
            <person name="Talag J."/>
            <person name="Welchert J."/>
            <person name="Wing R.A."/>
        </authorList>
    </citation>
    <scope>NUCLEOTIDE SEQUENCE [LARGE SCALE GENOMIC DNA]</scope>
</reference>
<protein>
    <recommendedName>
        <fullName evidence="6">Histone deacetylase interacting domain-containing protein</fullName>
    </recommendedName>
</protein>
<dbReference type="Gramene" id="OPUNC05G25310.1">
    <property type="protein sequence ID" value="OPUNC05G25310.1"/>
    <property type="gene ID" value="OPUNC05G25310"/>
</dbReference>
<feature type="domain" description="Histone deacetylase interacting" evidence="6">
    <location>
        <begin position="289"/>
        <end position="384"/>
    </location>
</feature>
<dbReference type="STRING" id="4537.A0A0E0L6F2"/>
<feature type="compositionally biased region" description="Basic residues" evidence="5">
    <location>
        <begin position="812"/>
        <end position="822"/>
    </location>
</feature>
<evidence type="ECO:0000256" key="2">
    <source>
        <dbReference type="ARBA" id="ARBA00022491"/>
    </source>
</evidence>
<dbReference type="eggNOG" id="KOG4204">
    <property type="taxonomic scope" value="Eukaryota"/>
</dbReference>
<dbReference type="InterPro" id="IPR031693">
    <property type="entry name" value="Sin3_C"/>
</dbReference>
<keyword evidence="2" id="KW-0678">Repressor</keyword>
<organism evidence="7">
    <name type="scientific">Oryza punctata</name>
    <name type="common">Red rice</name>
    <dbReference type="NCBI Taxonomy" id="4537"/>
    <lineage>
        <taxon>Eukaryota</taxon>
        <taxon>Viridiplantae</taxon>
        <taxon>Streptophyta</taxon>
        <taxon>Embryophyta</taxon>
        <taxon>Tracheophyta</taxon>
        <taxon>Spermatophyta</taxon>
        <taxon>Magnoliopsida</taxon>
        <taxon>Liliopsida</taxon>
        <taxon>Poales</taxon>
        <taxon>Poaceae</taxon>
        <taxon>BOP clade</taxon>
        <taxon>Oryzoideae</taxon>
        <taxon>Oryzeae</taxon>
        <taxon>Oryzinae</taxon>
        <taxon>Oryza</taxon>
    </lineage>
</organism>
<feature type="region of interest" description="Disordered" evidence="5">
    <location>
        <begin position="784"/>
        <end position="842"/>
    </location>
</feature>
<accession>A0A0E0L6F2</accession>
<dbReference type="SUPFAM" id="SSF47762">
    <property type="entry name" value="PAH2 domain"/>
    <property type="match status" value="1"/>
</dbReference>
<dbReference type="AlphaFoldDB" id="A0A0E0L6F2"/>
<dbReference type="SMART" id="SM00761">
    <property type="entry name" value="HDAC_interact"/>
    <property type="match status" value="1"/>
</dbReference>
<dbReference type="InterPro" id="IPR036600">
    <property type="entry name" value="PAH_sf"/>
</dbReference>
<dbReference type="HOGENOM" id="CLU_322994_0_0_1"/>
<dbReference type="GO" id="GO:0000122">
    <property type="term" value="P:negative regulation of transcription by RNA polymerase II"/>
    <property type="evidence" value="ECO:0007669"/>
    <property type="project" value="TreeGrafter"/>
</dbReference>
<keyword evidence="3 4" id="KW-0539">Nucleus</keyword>